<dbReference type="VEuPathDB" id="FungiDB:NEUTE1DRAFT_117367"/>
<evidence type="ECO:0000313" key="2">
    <source>
        <dbReference type="EMBL" id="EGO56526.1"/>
    </source>
</evidence>
<feature type="compositionally biased region" description="Polar residues" evidence="1">
    <location>
        <begin position="10"/>
        <end position="23"/>
    </location>
</feature>
<dbReference type="EMBL" id="GL891305">
    <property type="protein sequence ID" value="EGO56526.1"/>
    <property type="molecule type" value="Genomic_DNA"/>
</dbReference>
<sequence length="82" mass="9162">SYQSVIVVDNKTTLGRENPTSGTYAKPRRKQAEGTHGQVWLYNATKNKKRKCVCSAEQIVRLCCIIPSPLPSLSTPRRAKQC</sequence>
<dbReference type="Proteomes" id="UP000008065">
    <property type="component" value="Unassembled WGS sequence"/>
</dbReference>
<protein>
    <submittedName>
        <fullName evidence="2">Uncharacterized protein</fullName>
    </submittedName>
</protein>
<dbReference type="AlphaFoldDB" id="F8MQ96"/>
<organism evidence="2 3">
    <name type="scientific">Neurospora tetrasperma (strain FGSC 2508 / ATCC MYA-4615 / P0657)</name>
    <dbReference type="NCBI Taxonomy" id="510951"/>
    <lineage>
        <taxon>Eukaryota</taxon>
        <taxon>Fungi</taxon>
        <taxon>Dikarya</taxon>
        <taxon>Ascomycota</taxon>
        <taxon>Pezizomycotina</taxon>
        <taxon>Sordariomycetes</taxon>
        <taxon>Sordariomycetidae</taxon>
        <taxon>Sordariales</taxon>
        <taxon>Sordariaceae</taxon>
        <taxon>Neurospora</taxon>
    </lineage>
</organism>
<accession>F8MQ96</accession>
<dbReference type="RefSeq" id="XP_009852116.1">
    <property type="nucleotide sequence ID" value="XM_009853814.1"/>
</dbReference>
<evidence type="ECO:0000256" key="1">
    <source>
        <dbReference type="SAM" id="MobiDB-lite"/>
    </source>
</evidence>
<proteinExistence type="predicted"/>
<evidence type="ECO:0000313" key="3">
    <source>
        <dbReference type="Proteomes" id="UP000008065"/>
    </source>
</evidence>
<feature type="non-terminal residue" evidence="2">
    <location>
        <position position="1"/>
    </location>
</feature>
<dbReference type="HOGENOM" id="CLU_2564680_0_0_1"/>
<gene>
    <name evidence="2" type="ORF">NEUTE1DRAFT_117367</name>
</gene>
<dbReference type="GeneID" id="20823279"/>
<dbReference type="KEGG" id="nte:NEUTE1DRAFT117367"/>
<name>F8MQ96_NEUT8</name>
<keyword evidence="3" id="KW-1185">Reference proteome</keyword>
<reference evidence="3" key="1">
    <citation type="journal article" date="2011" name="Genetics">
        <title>Massive changes in genome architecture accompany the transition to self-fertility in the filamentous fungus Neurospora tetrasperma.</title>
        <authorList>
            <person name="Ellison C.E."/>
            <person name="Stajich J.E."/>
            <person name="Jacobson D.J."/>
            <person name="Natvig D.O."/>
            <person name="Lapidus A."/>
            <person name="Foster B."/>
            <person name="Aerts A."/>
            <person name="Riley R."/>
            <person name="Lindquist E.A."/>
            <person name="Grigoriev I.V."/>
            <person name="Taylor J.W."/>
        </authorList>
    </citation>
    <scope>NUCLEOTIDE SEQUENCE [LARGE SCALE GENOMIC DNA]</scope>
    <source>
        <strain evidence="3">FGSC 2508 / P0657</strain>
    </source>
</reference>
<feature type="region of interest" description="Disordered" evidence="1">
    <location>
        <begin position="10"/>
        <end position="31"/>
    </location>
</feature>